<dbReference type="RefSeq" id="WP_074236205.1">
    <property type="nucleotide sequence ID" value="NZ_FSRK01000002.1"/>
</dbReference>
<dbReference type="STRING" id="1416779.SAMN05444409_3085"/>
<dbReference type="OrthoDB" id="1230992at2"/>
<dbReference type="Proteomes" id="UP000185207">
    <property type="component" value="Unassembled WGS sequence"/>
</dbReference>
<evidence type="ECO:0000313" key="2">
    <source>
        <dbReference type="Proteomes" id="UP000185207"/>
    </source>
</evidence>
<gene>
    <name evidence="1" type="ORF">SAMN05444409_3085</name>
</gene>
<proteinExistence type="predicted"/>
<reference evidence="2" key="1">
    <citation type="submission" date="2016-11" db="EMBL/GenBank/DDBJ databases">
        <authorList>
            <person name="Varghese N."/>
            <person name="Submissions S."/>
        </authorList>
    </citation>
    <scope>NUCLEOTIDE SEQUENCE [LARGE SCALE GENOMIC DNA]</scope>
    <source>
        <strain evidence="2">DSM 27623</strain>
    </source>
</reference>
<keyword evidence="2" id="KW-1185">Reference proteome</keyword>
<sequence length="390" mass="45187">MTRFLFLVFSGMLFLFSCKGNKETDDFANSEDYQNLLLGIPQAQIDSIRKSEEKKQVLLRKHSYELDSVTTVDLMLPIGNFLKEYSFSSDINIADPNSTSEIDEAESPMSVGVQNPFSEGDSGEVLLIGKSSNPNIFPVSDIKKYNETEKILFESKDALMFIDGFGRKKLYYRIYNPTTSMYYLYTAEVPKYNDQKLQYAALFSIYKKTQNLLAFNKETPAENLSWEKVKPSISEPELKNYDAFYKSLAKDLKYFLKDNDSVNIEKGKIQLYLYRDEDHTKNTFDQVTILGNSEFTGTFDNLDFQNRLYRGYFHRIYDRDDEFKVIRKISDNSILVKTTHIGYSSDTINYYIISSIKTEKGQFYLISPTNENGDDLTSLMNDYFSKNLKI</sequence>
<dbReference type="AlphaFoldDB" id="A0A1N6IX85"/>
<organism evidence="1 2">
    <name type="scientific">Epilithonimonas zeae</name>
    <dbReference type="NCBI Taxonomy" id="1416779"/>
    <lineage>
        <taxon>Bacteria</taxon>
        <taxon>Pseudomonadati</taxon>
        <taxon>Bacteroidota</taxon>
        <taxon>Flavobacteriia</taxon>
        <taxon>Flavobacteriales</taxon>
        <taxon>Weeksellaceae</taxon>
        <taxon>Chryseobacterium group</taxon>
        <taxon>Epilithonimonas</taxon>
    </lineage>
</organism>
<dbReference type="PROSITE" id="PS51257">
    <property type="entry name" value="PROKAR_LIPOPROTEIN"/>
    <property type="match status" value="1"/>
</dbReference>
<dbReference type="EMBL" id="FSRK01000002">
    <property type="protein sequence ID" value="SIO36536.1"/>
    <property type="molecule type" value="Genomic_DNA"/>
</dbReference>
<name>A0A1N6IX85_9FLAO</name>
<protein>
    <submittedName>
        <fullName evidence="1">Uncharacterized protein</fullName>
    </submittedName>
</protein>
<accession>A0A1N6IX85</accession>
<evidence type="ECO:0000313" key="1">
    <source>
        <dbReference type="EMBL" id="SIO36536.1"/>
    </source>
</evidence>